<dbReference type="PaxDb" id="44689-DDB0204649"/>
<evidence type="ECO:0000313" key="2">
    <source>
        <dbReference type="EMBL" id="EAL66638.1"/>
    </source>
</evidence>
<evidence type="ECO:0000313" key="3">
    <source>
        <dbReference type="Proteomes" id="UP000002195"/>
    </source>
</evidence>
<dbReference type="HOGENOM" id="CLU_200764_0_0_1"/>
<name>Q54TH1_DICDI</name>
<dbReference type="EMBL" id="AAFI02000042">
    <property type="protein sequence ID" value="EAL66638.1"/>
    <property type="molecule type" value="Genomic_DNA"/>
</dbReference>
<dbReference type="KEGG" id="ddi:DDB_G0281753"/>
<dbReference type="dictyBase" id="DDB_G0281753"/>
<dbReference type="Proteomes" id="UP000002195">
    <property type="component" value="Unassembled WGS sequence"/>
</dbReference>
<evidence type="ECO:0000256" key="1">
    <source>
        <dbReference type="SAM" id="SignalP"/>
    </source>
</evidence>
<proteinExistence type="predicted"/>
<sequence>MLRFLIAIIVMITLLSNLNTVNGNNFPNFFECYNKCTIKKDPNYSKNCLTVFPEEHCATLLRECAKECSNVH</sequence>
<protein>
    <submittedName>
        <fullName evidence="2">Uncharacterized protein</fullName>
    </submittedName>
</protein>
<comment type="caution">
    <text evidence="2">The sequence shown here is derived from an EMBL/GenBank/DDBJ whole genome shotgun (WGS) entry which is preliminary data.</text>
</comment>
<dbReference type="GeneID" id="8623230"/>
<keyword evidence="1" id="KW-0732">Signal</keyword>
<reference evidence="2 3" key="1">
    <citation type="journal article" date="2005" name="Nature">
        <title>The genome of the social amoeba Dictyostelium discoideum.</title>
        <authorList>
            <consortium name="The Dictyostelium discoideum Sequencing Consortium"/>
            <person name="Eichinger L."/>
            <person name="Pachebat J.A."/>
            <person name="Glockner G."/>
            <person name="Rajandream M.A."/>
            <person name="Sucgang R."/>
            <person name="Berriman M."/>
            <person name="Song J."/>
            <person name="Olsen R."/>
            <person name="Szafranski K."/>
            <person name="Xu Q."/>
            <person name="Tunggal B."/>
            <person name="Kummerfeld S."/>
            <person name="Madera M."/>
            <person name="Konfortov B.A."/>
            <person name="Rivero F."/>
            <person name="Bankier A.T."/>
            <person name="Lehmann R."/>
            <person name="Hamlin N."/>
            <person name="Davies R."/>
            <person name="Gaudet P."/>
            <person name="Fey P."/>
            <person name="Pilcher K."/>
            <person name="Chen G."/>
            <person name="Saunders D."/>
            <person name="Sodergren E."/>
            <person name="Davis P."/>
            <person name="Kerhornou A."/>
            <person name="Nie X."/>
            <person name="Hall N."/>
            <person name="Anjard C."/>
            <person name="Hemphill L."/>
            <person name="Bason N."/>
            <person name="Farbrother P."/>
            <person name="Desany B."/>
            <person name="Just E."/>
            <person name="Morio T."/>
            <person name="Rost R."/>
            <person name="Churcher C."/>
            <person name="Cooper J."/>
            <person name="Haydock S."/>
            <person name="van Driessche N."/>
            <person name="Cronin A."/>
            <person name="Goodhead I."/>
            <person name="Muzny D."/>
            <person name="Mourier T."/>
            <person name="Pain A."/>
            <person name="Lu M."/>
            <person name="Harper D."/>
            <person name="Lindsay R."/>
            <person name="Hauser H."/>
            <person name="James K."/>
            <person name="Quiles M."/>
            <person name="Madan Babu M."/>
            <person name="Saito T."/>
            <person name="Buchrieser C."/>
            <person name="Wardroper A."/>
            <person name="Felder M."/>
            <person name="Thangavelu M."/>
            <person name="Johnson D."/>
            <person name="Knights A."/>
            <person name="Loulseged H."/>
            <person name="Mungall K."/>
            <person name="Oliver K."/>
            <person name="Price C."/>
            <person name="Quail M.A."/>
            <person name="Urushihara H."/>
            <person name="Hernandez J."/>
            <person name="Rabbinowitsch E."/>
            <person name="Steffen D."/>
            <person name="Sanders M."/>
            <person name="Ma J."/>
            <person name="Kohara Y."/>
            <person name="Sharp S."/>
            <person name="Simmonds M."/>
            <person name="Spiegler S."/>
            <person name="Tivey A."/>
            <person name="Sugano S."/>
            <person name="White B."/>
            <person name="Walker D."/>
            <person name="Woodward J."/>
            <person name="Winckler T."/>
            <person name="Tanaka Y."/>
            <person name="Shaulsky G."/>
            <person name="Schleicher M."/>
            <person name="Weinstock G."/>
            <person name="Rosenthal A."/>
            <person name="Cox E.C."/>
            <person name="Chisholm R.L."/>
            <person name="Gibbs R."/>
            <person name="Loomis W.F."/>
            <person name="Platzer M."/>
            <person name="Kay R.R."/>
            <person name="Williams J."/>
            <person name="Dear P.H."/>
            <person name="Noegel A.A."/>
            <person name="Barrell B."/>
            <person name="Kuspa A."/>
        </authorList>
    </citation>
    <scope>NUCLEOTIDE SEQUENCE [LARGE SCALE GENOMIC DNA]</scope>
    <source>
        <strain evidence="2 3">AX4</strain>
    </source>
</reference>
<dbReference type="PhylomeDB" id="Q54TH1"/>
<dbReference type="AlphaFoldDB" id="Q54TH1"/>
<accession>Q54TH1</accession>
<gene>
    <name evidence="2" type="ORF">DDB_G0281753</name>
</gene>
<dbReference type="RefSeq" id="XP_640620.1">
    <property type="nucleotide sequence ID" value="XM_635528.1"/>
</dbReference>
<organism evidence="2 3">
    <name type="scientific">Dictyostelium discoideum</name>
    <name type="common">Social amoeba</name>
    <dbReference type="NCBI Taxonomy" id="44689"/>
    <lineage>
        <taxon>Eukaryota</taxon>
        <taxon>Amoebozoa</taxon>
        <taxon>Evosea</taxon>
        <taxon>Eumycetozoa</taxon>
        <taxon>Dictyostelia</taxon>
        <taxon>Dictyosteliales</taxon>
        <taxon>Dictyosteliaceae</taxon>
        <taxon>Dictyostelium</taxon>
    </lineage>
</organism>
<feature type="signal peptide" evidence="1">
    <location>
        <begin position="1"/>
        <end position="23"/>
    </location>
</feature>
<dbReference type="InParanoid" id="Q54TH1"/>
<feature type="chain" id="PRO_5004250199" evidence="1">
    <location>
        <begin position="24"/>
        <end position="72"/>
    </location>
</feature>
<keyword evidence="3" id="KW-1185">Reference proteome</keyword>
<dbReference type="VEuPathDB" id="AmoebaDB:DDB_G0281753"/>